<accession>A0A084IY76</accession>
<dbReference type="PANTHER" id="PTHR43245">
    <property type="entry name" value="BIFUNCTIONAL POLYMYXIN RESISTANCE PROTEIN ARNA"/>
    <property type="match status" value="1"/>
</dbReference>
<reference evidence="2 6" key="1">
    <citation type="submission" date="2012-04" db="EMBL/GenBank/DDBJ databases">
        <title>The Genome Sequence of Bacillus cereus VD078.</title>
        <authorList>
            <consortium name="The Broad Institute Genome Sequencing Platform"/>
            <consortium name="The Broad Institute Genome Sequencing Center for Infectious Disease"/>
            <person name="Feldgarden M."/>
            <person name="Van der Auwera G.A."/>
            <person name="Mahillon J."/>
            <person name="Duprez V."/>
            <person name="Timmery S."/>
            <person name="Mattelet C."/>
            <person name="Dierick K."/>
            <person name="Sun M."/>
            <person name="Yu Z."/>
            <person name="Zhu L."/>
            <person name="Hu X."/>
            <person name="Shank E.B."/>
            <person name="Swiecicka I."/>
            <person name="Hansen B.M."/>
            <person name="Andrup L."/>
            <person name="Young S.K."/>
            <person name="Zeng Q."/>
            <person name="Gargeya S."/>
            <person name="Fitzgerald M."/>
            <person name="Haas B."/>
            <person name="Abouelleil A."/>
            <person name="Alvarado L."/>
            <person name="Arachchi H.M."/>
            <person name="Berlin A."/>
            <person name="Chapman S.B."/>
            <person name="Goldberg J."/>
            <person name="Griggs A."/>
            <person name="Gujja S."/>
            <person name="Hansen M."/>
            <person name="Howarth C."/>
            <person name="Imamovic A."/>
            <person name="Larimer J."/>
            <person name="McCowen C."/>
            <person name="Montmayeur A."/>
            <person name="Murphy C."/>
            <person name="Neiman D."/>
            <person name="Pearson M."/>
            <person name="Priest M."/>
            <person name="Roberts A."/>
            <person name="Saif S."/>
            <person name="Shea T."/>
            <person name="Sisk P."/>
            <person name="Sykes S."/>
            <person name="Wortman J."/>
            <person name="Nusbaum C."/>
            <person name="Birren B."/>
        </authorList>
    </citation>
    <scope>NUCLEOTIDE SEQUENCE [LARGE SCALE GENOMIC DNA]</scope>
    <source>
        <strain evidence="2 6">VD078</strain>
    </source>
</reference>
<dbReference type="Proteomes" id="UP000065797">
    <property type="component" value="Unassembled WGS sequence"/>
</dbReference>
<evidence type="ECO:0000313" key="7">
    <source>
        <dbReference type="Proteomes" id="UP000065797"/>
    </source>
</evidence>
<dbReference type="PANTHER" id="PTHR43245:SF13">
    <property type="entry name" value="UDP-D-APIOSE_UDP-D-XYLOSE SYNTHASE 2"/>
    <property type="match status" value="1"/>
</dbReference>
<dbReference type="Proteomes" id="UP000437562">
    <property type="component" value="Unassembled WGS sequence"/>
</dbReference>
<dbReference type="AlphaFoldDB" id="A0A084IY76"/>
<dbReference type="InterPro" id="IPR036291">
    <property type="entry name" value="NAD(P)-bd_dom_sf"/>
</dbReference>
<dbReference type="Proteomes" id="UP000006976">
    <property type="component" value="Unassembled WGS sequence"/>
</dbReference>
<reference evidence="5 9" key="5">
    <citation type="submission" date="2019-10" db="EMBL/GenBank/DDBJ databases">
        <authorList>
            <person name="Karimi E."/>
        </authorList>
    </citation>
    <scope>NUCLEOTIDE SEQUENCE [LARGE SCALE GENOMIC DNA]</scope>
    <source>
        <strain evidence="5">Bacillus sp. 71</strain>
    </source>
</reference>
<feature type="domain" description="NAD-dependent epimerase/dehydratase" evidence="1">
    <location>
        <begin position="6"/>
        <end position="242"/>
    </location>
</feature>
<dbReference type="Gene3D" id="3.40.50.720">
    <property type="entry name" value="NAD(P)-binding Rossmann-like Domain"/>
    <property type="match status" value="1"/>
</dbReference>
<dbReference type="EMBL" id="CABWMC010000014">
    <property type="protein sequence ID" value="VXC10199.1"/>
    <property type="molecule type" value="Genomic_DNA"/>
</dbReference>
<dbReference type="OMA" id="GPRMPRD"/>
<organism evidence="3 7">
    <name type="scientific">Bacillus mycoides</name>
    <dbReference type="NCBI Taxonomy" id="1405"/>
    <lineage>
        <taxon>Bacteria</taxon>
        <taxon>Bacillati</taxon>
        <taxon>Bacillota</taxon>
        <taxon>Bacilli</taxon>
        <taxon>Bacillales</taxon>
        <taxon>Bacillaceae</taxon>
        <taxon>Bacillus</taxon>
        <taxon>Bacillus cereus group</taxon>
    </lineage>
</organism>
<evidence type="ECO:0000313" key="8">
    <source>
        <dbReference type="Proteomes" id="UP000305524"/>
    </source>
</evidence>
<dbReference type="InterPro" id="IPR001509">
    <property type="entry name" value="Epimerase_deHydtase"/>
</dbReference>
<dbReference type="Proteomes" id="UP000305524">
    <property type="component" value="Unassembled WGS sequence"/>
</dbReference>
<reference evidence="3" key="2">
    <citation type="submission" date="2016-01" db="EMBL/GenBank/DDBJ databases">
        <authorList>
            <person name="Van Zyl L.J."/>
            <person name="Matobola R."/>
            <person name="Klein T."/>
            <person name="Biteghe F.A."/>
            <person name="Kirby B."/>
            <person name="Trindade M.I."/>
        </authorList>
    </citation>
    <scope>NUCLEOTIDE SEQUENCE</scope>
    <source>
        <strain evidence="3">PE8-15</strain>
    </source>
</reference>
<reference evidence="4 8" key="4">
    <citation type="journal article" date="2019" name="Environ. Microbiol.">
        <title>An active ?-lactamase is a part of an orchestrated cell wall stress resistance network of Bacillus subtilis and related rhizosphere species.</title>
        <authorList>
            <person name="Bucher T."/>
            <person name="Keren-Paz A."/>
            <person name="Hausser J."/>
            <person name="Olender T."/>
            <person name="Cytryn E."/>
            <person name="Kolodkin-Gal I."/>
        </authorList>
    </citation>
    <scope>NUCLEOTIDE SEQUENCE [LARGE SCALE GENOMIC DNA]</scope>
    <source>
        <strain evidence="4 8">I186</strain>
    </source>
</reference>
<sequence>MSEKCLITGGAGFIGSHLAEELVKRGYEVTIVDNFYKGKNKYHNELMKELRVIPISVLDKNSIYELVNQHDVVFHLAAILGVKTTMEKSVELIETNFDGTRNILQAALKGKKKVVFASTSEVYGKGEPPFSEEGDRLYGATSKIRWSYAICKTLEETLCLGYALEGLPVTIVRYFNIYGPRAKDGPYAGVIPRFIRAALQGDDILVYGDGKQTRCFTYVSDAVEATIRAMDEKVNGEIINIGSENEKNIRVVAEDIKKLTKSISKIVHVPFEEVYPHGFEEIPNRRPDVTKLRELVQFQAKVTWEQGLKETIKWFREENNG</sequence>
<dbReference type="EMBL" id="SZOD01000011">
    <property type="protein sequence ID" value="TKI87760.1"/>
    <property type="molecule type" value="Genomic_DNA"/>
</dbReference>
<dbReference type="Pfam" id="PF01370">
    <property type="entry name" value="Epimerase"/>
    <property type="match status" value="1"/>
</dbReference>
<gene>
    <name evidence="3" type="ORF">AWW70_07325</name>
    <name evidence="5" type="ORF">BACI71_210166</name>
    <name evidence="4" type="ORF">FC701_00570</name>
    <name evidence="2" type="ORF">III_04837</name>
</gene>
<evidence type="ECO:0000313" key="6">
    <source>
        <dbReference type="Proteomes" id="UP000006976"/>
    </source>
</evidence>
<dbReference type="RefSeq" id="WP_002140285.1">
    <property type="nucleotide sequence ID" value="NZ_CAKJWQ010000031.1"/>
</dbReference>
<evidence type="ECO:0000313" key="3">
    <source>
        <dbReference type="EMBL" id="KWU66467.1"/>
    </source>
</evidence>
<name>A0A084IY76_BACMY</name>
<dbReference type="EMBL" id="AHEV01000033">
    <property type="protein sequence ID" value="EJR34427.1"/>
    <property type="molecule type" value="Genomic_DNA"/>
</dbReference>
<protein>
    <submittedName>
        <fullName evidence="3">NAD-dependent dehydratase</fullName>
    </submittedName>
    <submittedName>
        <fullName evidence="4">NAD-dependent epimerase/dehydratase family protein</fullName>
    </submittedName>
    <submittedName>
        <fullName evidence="5">UDP-glucose 4-epimerase</fullName>
    </submittedName>
</protein>
<evidence type="ECO:0000313" key="2">
    <source>
        <dbReference type="EMBL" id="EJR34427.1"/>
    </source>
</evidence>
<proteinExistence type="predicted"/>
<accession>J8HMX6</accession>
<evidence type="ECO:0000313" key="9">
    <source>
        <dbReference type="Proteomes" id="UP000437562"/>
    </source>
</evidence>
<dbReference type="EMBL" id="LRPH01000029">
    <property type="protein sequence ID" value="KWU66467.1"/>
    <property type="molecule type" value="Genomic_DNA"/>
</dbReference>
<accession>A0A0D6S516</accession>
<accession>A0A653VX76</accession>
<dbReference type="SUPFAM" id="SSF51735">
    <property type="entry name" value="NAD(P)-binding Rossmann-fold domains"/>
    <property type="match status" value="1"/>
</dbReference>
<dbReference type="PATRIC" id="fig|1405.14.peg.5034"/>
<dbReference type="InterPro" id="IPR050177">
    <property type="entry name" value="Lipid_A_modif_metabolic_enz"/>
</dbReference>
<evidence type="ECO:0000259" key="1">
    <source>
        <dbReference type="Pfam" id="PF01370"/>
    </source>
</evidence>
<evidence type="ECO:0000313" key="5">
    <source>
        <dbReference type="EMBL" id="VXC10199.1"/>
    </source>
</evidence>
<evidence type="ECO:0000313" key="4">
    <source>
        <dbReference type="EMBL" id="TKI87760.1"/>
    </source>
</evidence>
<reference evidence="7" key="3">
    <citation type="submission" date="2016-01" db="EMBL/GenBank/DDBJ databases">
        <authorList>
            <person name="McClelland M."/>
            <person name="Jain A."/>
            <person name="Saraogi P."/>
            <person name="Mendelson R."/>
            <person name="Westerman R."/>
            <person name="SanMiguel P."/>
            <person name="Csonka L."/>
        </authorList>
    </citation>
    <scope>NUCLEOTIDE SEQUENCE [LARGE SCALE GENOMIC DNA]</scope>
    <source>
        <strain evidence="7">PE8-15</strain>
    </source>
</reference>